<proteinExistence type="predicted"/>
<accession>A0A3B3BZC1</accession>
<protein>
    <submittedName>
        <fullName evidence="1">Uncharacterized protein</fullName>
    </submittedName>
</protein>
<dbReference type="AlphaFoldDB" id="A0A3B3BZC1"/>
<dbReference type="Proteomes" id="UP000261560">
    <property type="component" value="Unplaced"/>
</dbReference>
<keyword evidence="2" id="KW-1185">Reference proteome</keyword>
<dbReference type="PaxDb" id="30732-ENSOMEP00000010920"/>
<sequence>AQLQVSCLRRRLLKKGIHLLCLTSVQMGGGSMMMWECFAASEHGFYLFFLISHENVSLNMRQFMQIKTFVIQNFHLDSPCLCIIYI</sequence>
<dbReference type="Ensembl" id="ENSOMET00000017855.1">
    <property type="protein sequence ID" value="ENSOMEP00000010920.1"/>
    <property type="gene ID" value="ENSOMEG00000012200.1"/>
</dbReference>
<evidence type="ECO:0000313" key="2">
    <source>
        <dbReference type="Proteomes" id="UP000261560"/>
    </source>
</evidence>
<reference evidence="1" key="1">
    <citation type="submission" date="2025-08" db="UniProtKB">
        <authorList>
            <consortium name="Ensembl"/>
        </authorList>
    </citation>
    <scope>IDENTIFICATION</scope>
</reference>
<evidence type="ECO:0000313" key="1">
    <source>
        <dbReference type="Ensembl" id="ENSOMEP00000010920.1"/>
    </source>
</evidence>
<name>A0A3B3BZC1_ORYME</name>
<organism evidence="1 2">
    <name type="scientific">Oryzias melastigma</name>
    <name type="common">Marine medaka</name>
    <dbReference type="NCBI Taxonomy" id="30732"/>
    <lineage>
        <taxon>Eukaryota</taxon>
        <taxon>Metazoa</taxon>
        <taxon>Chordata</taxon>
        <taxon>Craniata</taxon>
        <taxon>Vertebrata</taxon>
        <taxon>Euteleostomi</taxon>
        <taxon>Actinopterygii</taxon>
        <taxon>Neopterygii</taxon>
        <taxon>Teleostei</taxon>
        <taxon>Neoteleostei</taxon>
        <taxon>Acanthomorphata</taxon>
        <taxon>Ovalentaria</taxon>
        <taxon>Atherinomorphae</taxon>
        <taxon>Beloniformes</taxon>
        <taxon>Adrianichthyidae</taxon>
        <taxon>Oryziinae</taxon>
        <taxon>Oryzias</taxon>
    </lineage>
</organism>
<reference evidence="1" key="2">
    <citation type="submission" date="2025-09" db="UniProtKB">
        <authorList>
            <consortium name="Ensembl"/>
        </authorList>
    </citation>
    <scope>IDENTIFICATION</scope>
</reference>